<protein>
    <submittedName>
        <fullName evidence="2">Uncharacterized protein</fullName>
    </submittedName>
</protein>
<evidence type="ECO:0000313" key="3">
    <source>
        <dbReference type="Proteomes" id="UP001159363"/>
    </source>
</evidence>
<comment type="caution">
    <text evidence="2">The sequence shown here is derived from an EMBL/GenBank/DDBJ whole genome shotgun (WGS) entry which is preliminary data.</text>
</comment>
<dbReference type="EMBL" id="JARBHB010000012">
    <property type="protein sequence ID" value="KAJ8870762.1"/>
    <property type="molecule type" value="Genomic_DNA"/>
</dbReference>
<reference evidence="2 3" key="1">
    <citation type="submission" date="2023-02" db="EMBL/GenBank/DDBJ databases">
        <title>LHISI_Scaffold_Assembly.</title>
        <authorList>
            <person name="Stuart O.P."/>
            <person name="Cleave R."/>
            <person name="Magrath M.J.L."/>
            <person name="Mikheyev A.S."/>
        </authorList>
    </citation>
    <scope>NUCLEOTIDE SEQUENCE [LARGE SCALE GENOMIC DNA]</scope>
    <source>
        <strain evidence="2">Daus_M_001</strain>
        <tissue evidence="2">Leg muscle</tissue>
    </source>
</reference>
<feature type="signal peptide" evidence="1">
    <location>
        <begin position="1"/>
        <end position="16"/>
    </location>
</feature>
<feature type="chain" id="PRO_5047009764" evidence="1">
    <location>
        <begin position="17"/>
        <end position="88"/>
    </location>
</feature>
<organism evidence="2 3">
    <name type="scientific">Dryococelus australis</name>
    <dbReference type="NCBI Taxonomy" id="614101"/>
    <lineage>
        <taxon>Eukaryota</taxon>
        <taxon>Metazoa</taxon>
        <taxon>Ecdysozoa</taxon>
        <taxon>Arthropoda</taxon>
        <taxon>Hexapoda</taxon>
        <taxon>Insecta</taxon>
        <taxon>Pterygota</taxon>
        <taxon>Neoptera</taxon>
        <taxon>Polyneoptera</taxon>
        <taxon>Phasmatodea</taxon>
        <taxon>Verophasmatodea</taxon>
        <taxon>Anareolatae</taxon>
        <taxon>Phasmatidae</taxon>
        <taxon>Eurycanthinae</taxon>
        <taxon>Dryococelus</taxon>
    </lineage>
</organism>
<proteinExistence type="predicted"/>
<dbReference type="Proteomes" id="UP001159363">
    <property type="component" value="Chromosome 11"/>
</dbReference>
<accession>A0ABQ9GG43</accession>
<gene>
    <name evidence="2" type="ORF">PR048_027061</name>
</gene>
<keyword evidence="1" id="KW-0732">Signal</keyword>
<keyword evidence="3" id="KW-1185">Reference proteome</keyword>
<sequence length="88" mass="9391">MAVLVWLHLRGSSGYGQCVARCPQQDTVLVWLHSRGNGTGSVSHDVLSKIQVSKSDIWQSLSGYISVAVVATGSVSHDVLSKIQVSVI</sequence>
<evidence type="ECO:0000256" key="1">
    <source>
        <dbReference type="SAM" id="SignalP"/>
    </source>
</evidence>
<evidence type="ECO:0000313" key="2">
    <source>
        <dbReference type="EMBL" id="KAJ8870762.1"/>
    </source>
</evidence>
<name>A0ABQ9GG43_9NEOP</name>